<comment type="caution">
    <text evidence="1">The sequence shown here is derived from an EMBL/GenBank/DDBJ whole genome shotgun (WGS) entry which is preliminary data.</text>
</comment>
<evidence type="ECO:0000313" key="2">
    <source>
        <dbReference type="Proteomes" id="UP000789901"/>
    </source>
</evidence>
<proteinExistence type="predicted"/>
<keyword evidence="2" id="KW-1185">Reference proteome</keyword>
<organism evidence="1 2">
    <name type="scientific">Gigaspora margarita</name>
    <dbReference type="NCBI Taxonomy" id="4874"/>
    <lineage>
        <taxon>Eukaryota</taxon>
        <taxon>Fungi</taxon>
        <taxon>Fungi incertae sedis</taxon>
        <taxon>Mucoromycota</taxon>
        <taxon>Glomeromycotina</taxon>
        <taxon>Glomeromycetes</taxon>
        <taxon>Diversisporales</taxon>
        <taxon>Gigasporaceae</taxon>
        <taxon>Gigaspora</taxon>
    </lineage>
</organism>
<evidence type="ECO:0000313" key="1">
    <source>
        <dbReference type="EMBL" id="CAG8804080.1"/>
    </source>
</evidence>
<accession>A0ABN7VYD6</accession>
<dbReference type="Proteomes" id="UP000789901">
    <property type="component" value="Unassembled WGS sequence"/>
</dbReference>
<sequence length="176" mass="20281">MTYNEGYLYGTGALGRKSDYTTSYKFIKEYLQLDESLFSHQGDCYYLSNYCHENRGVHRNLRPYHGTDPKNIKSILKYGLKKPGSLAGNDEVKSENGSMYGPGIYTSKLNSINSQEMDDTYTLGRTDLHKLCNGKISADEMQYVCFDESACVLYALLIKVHDDNYNEYRKIIKHFR</sequence>
<reference evidence="1 2" key="1">
    <citation type="submission" date="2021-06" db="EMBL/GenBank/DDBJ databases">
        <authorList>
            <person name="Kallberg Y."/>
            <person name="Tangrot J."/>
            <person name="Rosling A."/>
        </authorList>
    </citation>
    <scope>NUCLEOTIDE SEQUENCE [LARGE SCALE GENOMIC DNA]</scope>
    <source>
        <strain evidence="1 2">120-4 pot B 10/14</strain>
    </source>
</reference>
<gene>
    <name evidence="1" type="ORF">GMARGA_LOCUS23779</name>
</gene>
<protein>
    <submittedName>
        <fullName evidence="1">43427_t:CDS:1</fullName>
    </submittedName>
</protein>
<dbReference type="SUPFAM" id="SSF56399">
    <property type="entry name" value="ADP-ribosylation"/>
    <property type="match status" value="1"/>
</dbReference>
<name>A0ABN7VYD6_GIGMA</name>
<dbReference type="Gene3D" id="3.90.228.10">
    <property type="match status" value="1"/>
</dbReference>
<dbReference type="EMBL" id="CAJVQB010024405">
    <property type="protein sequence ID" value="CAG8804080.1"/>
    <property type="molecule type" value="Genomic_DNA"/>
</dbReference>